<dbReference type="EMBL" id="QTLC01000036">
    <property type="protein sequence ID" value="RDY70954.1"/>
    <property type="molecule type" value="Genomic_DNA"/>
</dbReference>
<dbReference type="GO" id="GO:0003700">
    <property type="term" value="F:DNA-binding transcription factor activity"/>
    <property type="evidence" value="ECO:0007669"/>
    <property type="project" value="InterPro"/>
</dbReference>
<dbReference type="InterPro" id="IPR011663">
    <property type="entry name" value="UTRA"/>
</dbReference>
<dbReference type="Gene3D" id="1.10.10.10">
    <property type="entry name" value="Winged helix-like DNA-binding domain superfamily/Winged helix DNA-binding domain"/>
    <property type="match status" value="1"/>
</dbReference>
<dbReference type="PANTHER" id="PTHR44846:SF1">
    <property type="entry name" value="MANNOSYL-D-GLYCERATE TRANSPORT_METABOLISM SYSTEM REPRESSOR MNGR-RELATED"/>
    <property type="match status" value="1"/>
</dbReference>
<protein>
    <submittedName>
        <fullName evidence="6">GntR family transcriptional regulator</fullName>
    </submittedName>
</protein>
<dbReference type="PANTHER" id="PTHR44846">
    <property type="entry name" value="MANNOSYL-D-GLYCERATE TRANSPORT/METABOLISM SYSTEM REPRESSOR MNGR-RELATED"/>
    <property type="match status" value="1"/>
</dbReference>
<keyword evidence="1" id="KW-0805">Transcription regulation</keyword>
<proteinExistence type="predicted"/>
<dbReference type="Gene3D" id="3.40.1410.10">
    <property type="entry name" value="Chorismate lyase-like"/>
    <property type="match status" value="1"/>
</dbReference>
<dbReference type="InterPro" id="IPR028978">
    <property type="entry name" value="Chorismate_lyase_/UTRA_dom_sf"/>
</dbReference>
<dbReference type="GO" id="GO:0003677">
    <property type="term" value="F:DNA binding"/>
    <property type="evidence" value="ECO:0007669"/>
    <property type="project" value="UniProtKB-KW"/>
</dbReference>
<dbReference type="SUPFAM" id="SSF46785">
    <property type="entry name" value="Winged helix' DNA-binding domain"/>
    <property type="match status" value="1"/>
</dbReference>
<reference evidence="6 7" key="1">
    <citation type="submission" date="2018-08" db="EMBL/GenBank/DDBJ databases">
        <title>Genome sequence of Halobacillus trueperi KCTC 3686.</title>
        <authorList>
            <person name="Cho K.H."/>
            <person name="Kwak M.-J."/>
            <person name="Kim B.-Y."/>
            <person name="Chun J."/>
        </authorList>
    </citation>
    <scope>NUCLEOTIDE SEQUENCE [LARGE SCALE GENOMIC DNA]</scope>
    <source>
        <strain evidence="6 7">KCTC 3686</strain>
    </source>
</reference>
<accession>A0A3E0J9L4</accession>
<dbReference type="InterPro" id="IPR036388">
    <property type="entry name" value="WH-like_DNA-bd_sf"/>
</dbReference>
<dbReference type="RefSeq" id="WP_115823546.1">
    <property type="nucleotide sequence ID" value="NZ_QTLC01000036.1"/>
</dbReference>
<dbReference type="GO" id="GO:0045892">
    <property type="term" value="P:negative regulation of DNA-templated transcription"/>
    <property type="evidence" value="ECO:0007669"/>
    <property type="project" value="TreeGrafter"/>
</dbReference>
<dbReference type="SUPFAM" id="SSF64288">
    <property type="entry name" value="Chorismate lyase-like"/>
    <property type="match status" value="1"/>
</dbReference>
<dbReference type="AlphaFoldDB" id="A0A3E0J9L4"/>
<evidence type="ECO:0000313" key="5">
    <source>
        <dbReference type="EMBL" id="RDY70954.1"/>
    </source>
</evidence>
<organism evidence="6 7">
    <name type="scientific">Halobacillus trueperi</name>
    <dbReference type="NCBI Taxonomy" id="156205"/>
    <lineage>
        <taxon>Bacteria</taxon>
        <taxon>Bacillati</taxon>
        <taxon>Bacillota</taxon>
        <taxon>Bacilli</taxon>
        <taxon>Bacillales</taxon>
        <taxon>Bacillaceae</taxon>
        <taxon>Halobacillus</taxon>
    </lineage>
</organism>
<feature type="domain" description="HTH gntR-type" evidence="4">
    <location>
        <begin position="3"/>
        <end position="71"/>
    </location>
</feature>
<keyword evidence="2" id="KW-0238">DNA-binding</keyword>
<dbReference type="EMBL" id="QUAE01000006">
    <property type="protein sequence ID" value="REJ09479.1"/>
    <property type="molecule type" value="Genomic_DNA"/>
</dbReference>
<evidence type="ECO:0000259" key="4">
    <source>
        <dbReference type="PROSITE" id="PS50949"/>
    </source>
</evidence>
<evidence type="ECO:0000256" key="3">
    <source>
        <dbReference type="ARBA" id="ARBA00023163"/>
    </source>
</evidence>
<sequence length="236" mass="27424">MAAPLYRRIAQQIKEEIQSGIWKEGEAIPTEMHLSERYEASRVTVRQAIKGLVEEGLLEKVQGSGTYVKEQKIEHNIFELLSFTEEMRRLNKEPVNKVLHFELKEAEDHVKRMLQLADGEKVFYVRRQRLVDDIPYVVEDTYLPVSMFPNLSYGIMTGSKYDYIEKEVGMKIKDSFQEVIPVLPSTDIAEALTVEESMPILKIQSYSVFVDGTIFEYSENHFKSDEYKFTLRASRP</sequence>
<dbReference type="PROSITE" id="PS50949">
    <property type="entry name" value="HTH_GNTR"/>
    <property type="match status" value="1"/>
</dbReference>
<dbReference type="InterPro" id="IPR036390">
    <property type="entry name" value="WH_DNA-bd_sf"/>
</dbReference>
<dbReference type="PRINTS" id="PR00035">
    <property type="entry name" value="HTHGNTR"/>
</dbReference>
<evidence type="ECO:0000313" key="8">
    <source>
        <dbReference type="Proteomes" id="UP000257032"/>
    </source>
</evidence>
<keyword evidence="7" id="KW-1185">Reference proteome</keyword>
<dbReference type="Proteomes" id="UP000256305">
    <property type="component" value="Unassembled WGS sequence"/>
</dbReference>
<dbReference type="CDD" id="cd07377">
    <property type="entry name" value="WHTH_GntR"/>
    <property type="match status" value="1"/>
</dbReference>
<dbReference type="Pfam" id="PF07702">
    <property type="entry name" value="UTRA"/>
    <property type="match status" value="1"/>
</dbReference>
<reference evidence="5 8" key="2">
    <citation type="submission" date="2018-08" db="EMBL/GenBank/DDBJ databases">
        <title>Genome sequence of strict halophilic Halobacillus trueperi SS1 isolated from Lunsu, a salty water body of North West Himalayas.</title>
        <authorList>
            <person name="Gupta S."/>
            <person name="Sharma P."/>
            <person name="Dev K."/>
            <person name="Baumler D."/>
            <person name="Sourirajan A."/>
        </authorList>
    </citation>
    <scope>NUCLEOTIDE SEQUENCE [LARGE SCALE GENOMIC DNA]</scope>
    <source>
        <strain evidence="5 8">SS1</strain>
    </source>
</reference>
<evidence type="ECO:0000256" key="1">
    <source>
        <dbReference type="ARBA" id="ARBA00023015"/>
    </source>
</evidence>
<keyword evidence="3" id="KW-0804">Transcription</keyword>
<dbReference type="SMART" id="SM00866">
    <property type="entry name" value="UTRA"/>
    <property type="match status" value="1"/>
</dbReference>
<dbReference type="InterPro" id="IPR000524">
    <property type="entry name" value="Tscrpt_reg_HTH_GntR"/>
</dbReference>
<evidence type="ECO:0000256" key="2">
    <source>
        <dbReference type="ARBA" id="ARBA00023125"/>
    </source>
</evidence>
<evidence type="ECO:0000313" key="7">
    <source>
        <dbReference type="Proteomes" id="UP000256305"/>
    </source>
</evidence>
<comment type="caution">
    <text evidence="6">The sequence shown here is derived from an EMBL/GenBank/DDBJ whole genome shotgun (WGS) entry which is preliminary data.</text>
</comment>
<dbReference type="SMART" id="SM00345">
    <property type="entry name" value="HTH_GNTR"/>
    <property type="match status" value="1"/>
</dbReference>
<dbReference type="Pfam" id="PF00392">
    <property type="entry name" value="GntR"/>
    <property type="match status" value="1"/>
</dbReference>
<name>A0A3E0J9L4_9BACI</name>
<evidence type="ECO:0000313" key="6">
    <source>
        <dbReference type="EMBL" id="REJ09479.1"/>
    </source>
</evidence>
<dbReference type="FunFam" id="1.10.10.10:FF:000079">
    <property type="entry name" value="GntR family transcriptional regulator"/>
    <property type="match status" value="1"/>
</dbReference>
<dbReference type="Proteomes" id="UP000257032">
    <property type="component" value="Unassembled WGS sequence"/>
</dbReference>
<gene>
    <name evidence="5" type="ORF">DXT76_09955</name>
    <name evidence="6" type="ORF">DYE48_10345</name>
</gene>
<dbReference type="InterPro" id="IPR050679">
    <property type="entry name" value="Bact_HTH_transcr_reg"/>
</dbReference>